<evidence type="ECO:0000256" key="1">
    <source>
        <dbReference type="SAM" id="Phobius"/>
    </source>
</evidence>
<evidence type="ECO:0000313" key="2">
    <source>
        <dbReference type="EMBL" id="GLQ71512.1"/>
    </source>
</evidence>
<protein>
    <recommendedName>
        <fullName evidence="4">Flp family type IVb pilin</fullName>
    </recommendedName>
</protein>
<dbReference type="RefSeq" id="WP_101113188.1">
    <property type="nucleotide sequence ID" value="NZ_AP025144.1"/>
</dbReference>
<comment type="caution">
    <text evidence="2">The sequence shown here is derived from an EMBL/GenBank/DDBJ whole genome shotgun (WGS) entry which is preliminary data.</text>
</comment>
<keyword evidence="1" id="KW-1133">Transmembrane helix</keyword>
<accession>A0AAV5NLH9</accession>
<sequence>MGSAIIHLIRICTGKVIKNQSGVTAIEYAIIGVALSAIVIAIFDNDLQVFLSEAIISISEGGSSSYSE</sequence>
<name>A0AAV5NLH9_9VIBR</name>
<dbReference type="AlphaFoldDB" id="A0AAV5NLH9"/>
<evidence type="ECO:0000313" key="3">
    <source>
        <dbReference type="Proteomes" id="UP001156690"/>
    </source>
</evidence>
<keyword evidence="3" id="KW-1185">Reference proteome</keyword>
<keyword evidence="1" id="KW-0472">Membrane</keyword>
<dbReference type="EMBL" id="BSNX01000007">
    <property type="protein sequence ID" value="GLQ71512.1"/>
    <property type="molecule type" value="Genomic_DNA"/>
</dbReference>
<gene>
    <name evidence="2" type="ORF">GCM10007932_08720</name>
</gene>
<keyword evidence="1" id="KW-0812">Transmembrane</keyword>
<feature type="transmembrane region" description="Helical" evidence="1">
    <location>
        <begin position="25"/>
        <end position="43"/>
    </location>
</feature>
<evidence type="ECO:0008006" key="4">
    <source>
        <dbReference type="Google" id="ProtNLM"/>
    </source>
</evidence>
<reference evidence="3" key="1">
    <citation type="journal article" date="2019" name="Int. J. Syst. Evol. Microbiol.">
        <title>The Global Catalogue of Microorganisms (GCM) 10K type strain sequencing project: providing services to taxonomists for standard genome sequencing and annotation.</title>
        <authorList>
            <consortium name="The Broad Institute Genomics Platform"/>
            <consortium name="The Broad Institute Genome Sequencing Center for Infectious Disease"/>
            <person name="Wu L."/>
            <person name="Ma J."/>
        </authorList>
    </citation>
    <scope>NUCLEOTIDE SEQUENCE [LARGE SCALE GENOMIC DNA]</scope>
    <source>
        <strain evidence="3">NBRC 15640</strain>
    </source>
</reference>
<dbReference type="Proteomes" id="UP001156690">
    <property type="component" value="Unassembled WGS sequence"/>
</dbReference>
<proteinExistence type="predicted"/>
<organism evidence="2 3">
    <name type="scientific">Vibrio penaeicida</name>
    <dbReference type="NCBI Taxonomy" id="104609"/>
    <lineage>
        <taxon>Bacteria</taxon>
        <taxon>Pseudomonadati</taxon>
        <taxon>Pseudomonadota</taxon>
        <taxon>Gammaproteobacteria</taxon>
        <taxon>Vibrionales</taxon>
        <taxon>Vibrionaceae</taxon>
        <taxon>Vibrio</taxon>
    </lineage>
</organism>